<name>A0A8A0RKH9_9FIRM</name>
<evidence type="ECO:0000256" key="1">
    <source>
        <dbReference type="ARBA" id="ARBA00023015"/>
    </source>
</evidence>
<evidence type="ECO:0000313" key="6">
    <source>
        <dbReference type="EMBL" id="QSQ08140.1"/>
    </source>
</evidence>
<dbReference type="InterPro" id="IPR050707">
    <property type="entry name" value="HTH_MetabolicPath_Reg"/>
</dbReference>
<dbReference type="PANTHER" id="PTHR30136:SF24">
    <property type="entry name" value="HTH-TYPE TRANSCRIPTIONAL REPRESSOR ALLR"/>
    <property type="match status" value="1"/>
</dbReference>
<dbReference type="PROSITE" id="PS51078">
    <property type="entry name" value="ICLR_ED"/>
    <property type="match status" value="1"/>
</dbReference>
<gene>
    <name evidence="6" type="primary">kdgR_2</name>
    <name evidence="6" type="ORF">H0A61_00460</name>
</gene>
<evidence type="ECO:0000256" key="2">
    <source>
        <dbReference type="ARBA" id="ARBA00023125"/>
    </source>
</evidence>
<evidence type="ECO:0000259" key="5">
    <source>
        <dbReference type="PROSITE" id="PS51078"/>
    </source>
</evidence>
<dbReference type="Pfam" id="PF09339">
    <property type="entry name" value="HTH_IclR"/>
    <property type="match status" value="1"/>
</dbReference>
<feature type="domain" description="IclR-ED" evidence="5">
    <location>
        <begin position="66"/>
        <end position="256"/>
    </location>
</feature>
<keyword evidence="3" id="KW-0804">Transcription</keyword>
<evidence type="ECO:0000313" key="7">
    <source>
        <dbReference type="Proteomes" id="UP000662904"/>
    </source>
</evidence>
<dbReference type="InterPro" id="IPR036388">
    <property type="entry name" value="WH-like_DNA-bd_sf"/>
</dbReference>
<protein>
    <submittedName>
        <fullName evidence="6">Transcriptional regulator KdgR</fullName>
    </submittedName>
</protein>
<dbReference type="AlphaFoldDB" id="A0A8A0RKH9"/>
<dbReference type="GO" id="GO:0045892">
    <property type="term" value="P:negative regulation of DNA-templated transcription"/>
    <property type="evidence" value="ECO:0007669"/>
    <property type="project" value="TreeGrafter"/>
</dbReference>
<dbReference type="Proteomes" id="UP000662904">
    <property type="component" value="Chromosome"/>
</dbReference>
<dbReference type="Gene3D" id="1.10.10.10">
    <property type="entry name" value="Winged helix-like DNA-binding domain superfamily/Winged helix DNA-binding domain"/>
    <property type="match status" value="1"/>
</dbReference>
<dbReference type="GO" id="GO:0003677">
    <property type="term" value="F:DNA binding"/>
    <property type="evidence" value="ECO:0007669"/>
    <property type="project" value="UniProtKB-KW"/>
</dbReference>
<reference evidence="6" key="1">
    <citation type="submission" date="2020-07" db="EMBL/GenBank/DDBJ databases">
        <title>Koleobacter methoxysyntrophicus gen. nov., sp. nov., a novel anaerobic bacterium isolated from deep subsurface oil field and proposal of Koleobacterales ord. nov. in the phylum Firmicutes.</title>
        <authorList>
            <person name="Sakamoto S."/>
            <person name="Tamaki H."/>
        </authorList>
    </citation>
    <scope>NUCLEOTIDE SEQUENCE</scope>
    <source>
        <strain evidence="6">NRmbB1</strain>
    </source>
</reference>
<dbReference type="SMART" id="SM00346">
    <property type="entry name" value="HTH_ICLR"/>
    <property type="match status" value="1"/>
</dbReference>
<dbReference type="InterPro" id="IPR014757">
    <property type="entry name" value="Tscrpt_reg_IclR_C"/>
</dbReference>
<dbReference type="Gene3D" id="3.30.450.40">
    <property type="match status" value="1"/>
</dbReference>
<dbReference type="SUPFAM" id="SSF46785">
    <property type="entry name" value="Winged helix' DNA-binding domain"/>
    <property type="match status" value="1"/>
</dbReference>
<dbReference type="RefSeq" id="WP_206708373.1">
    <property type="nucleotide sequence ID" value="NZ_CP059066.1"/>
</dbReference>
<feature type="domain" description="HTH iclR-type" evidence="4">
    <location>
        <begin position="10"/>
        <end position="72"/>
    </location>
</feature>
<sequence>MEEKNNGGIIKSVQKSLRILKYIMSSPNEVGLSDLEKEFGYNSSTIYHLIKTLMQEGFISQNKATKKYDIGPEFLFYWFAYKQPGKFFNRVLPLLESCVNTTGETTNLFIKDGDEAVCIIGSESRQTLKAFLMVGRRIPLTCTAVGKVFLAFMDEMEALKTIQRIGLKKYMPNTITEIEELMKEIRGVRKQGYSLEREEYEEMITAVAVPVFDKSNNLIASISTIIPTIRASDEKIREVISTLIDVSGKVSSILGDIFY</sequence>
<evidence type="ECO:0000259" key="4">
    <source>
        <dbReference type="PROSITE" id="PS51077"/>
    </source>
</evidence>
<dbReference type="InterPro" id="IPR005471">
    <property type="entry name" value="Tscrpt_reg_IclR_N"/>
</dbReference>
<keyword evidence="7" id="KW-1185">Reference proteome</keyword>
<organism evidence="6 7">
    <name type="scientific">Koleobacter methoxysyntrophicus</name>
    <dbReference type="NCBI Taxonomy" id="2751313"/>
    <lineage>
        <taxon>Bacteria</taxon>
        <taxon>Bacillati</taxon>
        <taxon>Bacillota</taxon>
        <taxon>Clostridia</taxon>
        <taxon>Koleobacterales</taxon>
        <taxon>Koleobacteraceae</taxon>
        <taxon>Koleobacter</taxon>
    </lineage>
</organism>
<dbReference type="SUPFAM" id="SSF55781">
    <property type="entry name" value="GAF domain-like"/>
    <property type="match status" value="1"/>
</dbReference>
<dbReference type="Pfam" id="PF01614">
    <property type="entry name" value="IclR_C"/>
    <property type="match status" value="1"/>
</dbReference>
<dbReference type="GO" id="GO:0003700">
    <property type="term" value="F:DNA-binding transcription factor activity"/>
    <property type="evidence" value="ECO:0007669"/>
    <property type="project" value="TreeGrafter"/>
</dbReference>
<evidence type="ECO:0000256" key="3">
    <source>
        <dbReference type="ARBA" id="ARBA00023163"/>
    </source>
</evidence>
<dbReference type="EMBL" id="CP059066">
    <property type="protein sequence ID" value="QSQ08140.1"/>
    <property type="molecule type" value="Genomic_DNA"/>
</dbReference>
<proteinExistence type="predicted"/>
<dbReference type="InterPro" id="IPR036390">
    <property type="entry name" value="WH_DNA-bd_sf"/>
</dbReference>
<keyword evidence="2" id="KW-0238">DNA-binding</keyword>
<keyword evidence="1" id="KW-0805">Transcription regulation</keyword>
<dbReference type="KEGG" id="kme:H0A61_00460"/>
<dbReference type="InterPro" id="IPR029016">
    <property type="entry name" value="GAF-like_dom_sf"/>
</dbReference>
<accession>A0A8A0RKH9</accession>
<dbReference type="PROSITE" id="PS51077">
    <property type="entry name" value="HTH_ICLR"/>
    <property type="match status" value="1"/>
</dbReference>
<dbReference type="PANTHER" id="PTHR30136">
    <property type="entry name" value="HELIX-TURN-HELIX TRANSCRIPTIONAL REGULATOR, ICLR FAMILY"/>
    <property type="match status" value="1"/>
</dbReference>